<dbReference type="PANTHER" id="PTHR45629">
    <property type="entry name" value="SNF2/RAD54 FAMILY MEMBER"/>
    <property type="match status" value="1"/>
</dbReference>
<organism evidence="3 4">
    <name type="scientific">Limosa lapponica baueri</name>
    <dbReference type="NCBI Taxonomy" id="1758121"/>
    <lineage>
        <taxon>Eukaryota</taxon>
        <taxon>Metazoa</taxon>
        <taxon>Chordata</taxon>
        <taxon>Craniata</taxon>
        <taxon>Vertebrata</taxon>
        <taxon>Euteleostomi</taxon>
        <taxon>Archelosauria</taxon>
        <taxon>Archosauria</taxon>
        <taxon>Dinosauria</taxon>
        <taxon>Saurischia</taxon>
        <taxon>Theropoda</taxon>
        <taxon>Coelurosauria</taxon>
        <taxon>Aves</taxon>
        <taxon>Neognathae</taxon>
        <taxon>Neoaves</taxon>
        <taxon>Charadriiformes</taxon>
        <taxon>Scolopacidae</taxon>
        <taxon>Limosa</taxon>
    </lineage>
</organism>
<dbReference type="Proteomes" id="UP000233556">
    <property type="component" value="Unassembled WGS sequence"/>
</dbReference>
<dbReference type="Gene3D" id="3.40.50.10810">
    <property type="entry name" value="Tandem AAA-ATPase domain"/>
    <property type="match status" value="1"/>
</dbReference>
<dbReference type="InterPro" id="IPR027417">
    <property type="entry name" value="P-loop_NTPase"/>
</dbReference>
<dbReference type="Pfam" id="PF00176">
    <property type="entry name" value="SNF2-rel_dom"/>
    <property type="match status" value="1"/>
</dbReference>
<keyword evidence="1" id="KW-0067">ATP-binding</keyword>
<dbReference type="EMBL" id="KZ514599">
    <property type="protein sequence ID" value="PKU30478.1"/>
    <property type="molecule type" value="Genomic_DNA"/>
</dbReference>
<dbReference type="Gene3D" id="3.40.50.300">
    <property type="entry name" value="P-loop containing nucleotide triphosphate hydrolases"/>
    <property type="match status" value="1"/>
</dbReference>
<sequence length="164" mass="18481">MICLKCLGGDGYNIPREAVAETRGRGCRPKFRTPHRIILSGSPMQNNLKELWSLFDFVFPGKLGTLPVFMEQFSVPITMGGYSNASPVQIFSGLVALRKICNHPDLFSGGPRILKGVPDAEVEEADQFGYWKRSGKMIVVESLLKIWHKQGHRVLFFTQSRQVR</sequence>
<gene>
    <name evidence="3" type="ORF">llap_19218</name>
</gene>
<keyword evidence="1" id="KW-0547">Nucleotide-binding</keyword>
<keyword evidence="1" id="KW-0347">Helicase</keyword>
<dbReference type="OrthoDB" id="413460at2759"/>
<dbReference type="InterPro" id="IPR050496">
    <property type="entry name" value="SNF2_RAD54_helicase_repair"/>
</dbReference>
<dbReference type="InterPro" id="IPR038718">
    <property type="entry name" value="SNF2-like_sf"/>
</dbReference>
<keyword evidence="4" id="KW-1185">Reference proteome</keyword>
<reference evidence="4" key="2">
    <citation type="submission" date="2017-12" db="EMBL/GenBank/DDBJ databases">
        <title>Genome sequence of the Bar-tailed Godwit (Limosa lapponica baueri).</title>
        <authorList>
            <person name="Lima N.C.B."/>
            <person name="Parody-Merino A.M."/>
            <person name="Battley P.F."/>
            <person name="Fidler A.E."/>
            <person name="Prosdocimi F."/>
        </authorList>
    </citation>
    <scope>NUCLEOTIDE SEQUENCE [LARGE SCALE GENOMIC DNA]</scope>
</reference>
<evidence type="ECO:0000256" key="1">
    <source>
        <dbReference type="ARBA" id="ARBA00022806"/>
    </source>
</evidence>
<reference evidence="4" key="1">
    <citation type="submission" date="2017-11" db="EMBL/GenBank/DDBJ databases">
        <authorList>
            <person name="Lima N.C."/>
            <person name="Parody-Merino A.M."/>
            <person name="Battley P.F."/>
            <person name="Fidler A.E."/>
            <person name="Prosdocimi F."/>
        </authorList>
    </citation>
    <scope>NUCLEOTIDE SEQUENCE [LARGE SCALE GENOMIC DNA]</scope>
</reference>
<dbReference type="GO" id="GO:0008094">
    <property type="term" value="F:ATP-dependent activity, acting on DNA"/>
    <property type="evidence" value="ECO:0007669"/>
    <property type="project" value="TreeGrafter"/>
</dbReference>
<dbReference type="AlphaFoldDB" id="A0A2I0T9L6"/>
<evidence type="ECO:0000259" key="2">
    <source>
        <dbReference type="Pfam" id="PF00176"/>
    </source>
</evidence>
<protein>
    <recommendedName>
        <fullName evidence="2">SNF2 N-terminal domain-containing protein</fullName>
    </recommendedName>
</protein>
<dbReference type="GO" id="GO:0004386">
    <property type="term" value="F:helicase activity"/>
    <property type="evidence" value="ECO:0007669"/>
    <property type="project" value="UniProtKB-KW"/>
</dbReference>
<keyword evidence="1" id="KW-0378">Hydrolase</keyword>
<evidence type="ECO:0000313" key="4">
    <source>
        <dbReference type="Proteomes" id="UP000233556"/>
    </source>
</evidence>
<evidence type="ECO:0000313" key="3">
    <source>
        <dbReference type="EMBL" id="PKU30478.1"/>
    </source>
</evidence>
<dbReference type="GO" id="GO:0005634">
    <property type="term" value="C:nucleus"/>
    <property type="evidence" value="ECO:0007669"/>
    <property type="project" value="TreeGrafter"/>
</dbReference>
<name>A0A2I0T9L6_LIMLA</name>
<accession>A0A2I0T9L6</accession>
<dbReference type="PANTHER" id="PTHR45629:SF7">
    <property type="entry name" value="DNA EXCISION REPAIR PROTEIN ERCC-6-RELATED"/>
    <property type="match status" value="1"/>
</dbReference>
<dbReference type="InterPro" id="IPR000330">
    <property type="entry name" value="SNF2_N"/>
</dbReference>
<dbReference type="GO" id="GO:0006283">
    <property type="term" value="P:transcription-coupled nucleotide-excision repair"/>
    <property type="evidence" value="ECO:0007669"/>
    <property type="project" value="TreeGrafter"/>
</dbReference>
<dbReference type="GO" id="GO:0005524">
    <property type="term" value="F:ATP binding"/>
    <property type="evidence" value="ECO:0007669"/>
    <property type="project" value="InterPro"/>
</dbReference>
<proteinExistence type="predicted"/>
<dbReference type="SUPFAM" id="SSF52540">
    <property type="entry name" value="P-loop containing nucleoside triphosphate hydrolases"/>
    <property type="match status" value="2"/>
</dbReference>
<feature type="domain" description="SNF2 N-terminal" evidence="2">
    <location>
        <begin position="30"/>
        <end position="84"/>
    </location>
</feature>